<dbReference type="RefSeq" id="WP_197969023.1">
    <property type="nucleotide sequence ID" value="NZ_JACEGD010000043.1"/>
</dbReference>
<keyword evidence="10" id="KW-1185">Reference proteome</keyword>
<reference evidence="9 10" key="1">
    <citation type="submission" date="2020-07" db="EMBL/GenBank/DDBJ databases">
        <title>Bradyrhizobium diversity isolated from nodules of indigenous legumes of Western Australia.</title>
        <authorList>
            <person name="Klepa M.S."/>
        </authorList>
    </citation>
    <scope>NUCLEOTIDE SEQUENCE [LARGE SCALE GENOMIC DNA]</scope>
    <source>
        <strain evidence="9 10">CNPSo 4019</strain>
    </source>
</reference>
<keyword evidence="6 8" id="KW-1133">Transmembrane helix</keyword>
<feature type="transmembrane region" description="Helical" evidence="8">
    <location>
        <begin position="100"/>
        <end position="117"/>
    </location>
</feature>
<organism evidence="9 10">
    <name type="scientific">Bradyrhizobium diversitatis</name>
    <dbReference type="NCBI Taxonomy" id="2755406"/>
    <lineage>
        <taxon>Bacteria</taxon>
        <taxon>Pseudomonadati</taxon>
        <taxon>Pseudomonadota</taxon>
        <taxon>Alphaproteobacteria</taxon>
        <taxon>Hyphomicrobiales</taxon>
        <taxon>Nitrobacteraceae</taxon>
        <taxon>Bradyrhizobium</taxon>
    </lineage>
</organism>
<evidence type="ECO:0000256" key="7">
    <source>
        <dbReference type="ARBA" id="ARBA00023136"/>
    </source>
</evidence>
<keyword evidence="3" id="KW-0813">Transport</keyword>
<comment type="caution">
    <text evidence="9">The sequence shown here is derived from an EMBL/GenBank/DDBJ whole genome shotgun (WGS) entry which is preliminary data.</text>
</comment>
<accession>A0ABS0PD45</accession>
<evidence type="ECO:0000256" key="5">
    <source>
        <dbReference type="ARBA" id="ARBA00022692"/>
    </source>
</evidence>
<feature type="transmembrane region" description="Helical" evidence="8">
    <location>
        <begin position="46"/>
        <end position="63"/>
    </location>
</feature>
<dbReference type="EMBL" id="JACEGD010000043">
    <property type="protein sequence ID" value="MBH5391227.1"/>
    <property type="molecule type" value="Genomic_DNA"/>
</dbReference>
<evidence type="ECO:0000256" key="1">
    <source>
        <dbReference type="ARBA" id="ARBA00004651"/>
    </source>
</evidence>
<protein>
    <recommendedName>
        <fullName evidence="8">Probable membrane transporter protein</fullName>
    </recommendedName>
</protein>
<keyword evidence="7 8" id="KW-0472">Membrane</keyword>
<sequence length="243" mass="25627">MDGIAVELPIFLLATFAGAFVAGLSGFAFGLVAASLWLYVLTPLQSASLIVGFGLLVQGYSVWKLRAAIDWRRLLPFLLGGAAGVPVGVSFLTWADPKSVRIAVGAILIAYSLYASFRPQLNVATVVPPAAETTVGFLNGLLGGLTGLAGIVITIWCNLRGLPKDIQRATFQPVAVAVFAMAALLLGTTGALTLDTARLFALGLPFLFAGTWLGLKLFGRIDETTFRRIVLVLLFVSGVALLF</sequence>
<feature type="transmembrane region" description="Helical" evidence="8">
    <location>
        <begin position="75"/>
        <end position="93"/>
    </location>
</feature>
<feature type="transmembrane region" description="Helical" evidence="8">
    <location>
        <begin position="225"/>
        <end position="242"/>
    </location>
</feature>
<evidence type="ECO:0000256" key="3">
    <source>
        <dbReference type="ARBA" id="ARBA00022448"/>
    </source>
</evidence>
<feature type="transmembrane region" description="Helical" evidence="8">
    <location>
        <begin position="12"/>
        <end position="39"/>
    </location>
</feature>
<feature type="transmembrane region" description="Helical" evidence="8">
    <location>
        <begin position="199"/>
        <end position="218"/>
    </location>
</feature>
<proteinExistence type="inferred from homology"/>
<dbReference type="PANTHER" id="PTHR30269">
    <property type="entry name" value="TRANSMEMBRANE PROTEIN YFCA"/>
    <property type="match status" value="1"/>
</dbReference>
<dbReference type="Proteomes" id="UP001194539">
    <property type="component" value="Unassembled WGS sequence"/>
</dbReference>
<evidence type="ECO:0000313" key="10">
    <source>
        <dbReference type="Proteomes" id="UP001194539"/>
    </source>
</evidence>
<dbReference type="Pfam" id="PF01925">
    <property type="entry name" value="TauE"/>
    <property type="match status" value="1"/>
</dbReference>
<feature type="transmembrane region" description="Helical" evidence="8">
    <location>
        <begin position="171"/>
        <end position="193"/>
    </location>
</feature>
<keyword evidence="5 8" id="KW-0812">Transmembrane</keyword>
<evidence type="ECO:0000256" key="4">
    <source>
        <dbReference type="ARBA" id="ARBA00022475"/>
    </source>
</evidence>
<evidence type="ECO:0000256" key="6">
    <source>
        <dbReference type="ARBA" id="ARBA00022989"/>
    </source>
</evidence>
<evidence type="ECO:0000256" key="8">
    <source>
        <dbReference type="RuleBase" id="RU363041"/>
    </source>
</evidence>
<name>A0ABS0PD45_9BRAD</name>
<comment type="subcellular location">
    <subcellularLocation>
        <location evidence="1 8">Cell membrane</location>
        <topology evidence="1 8">Multi-pass membrane protein</topology>
    </subcellularLocation>
</comment>
<gene>
    <name evidence="9" type="ORF">H1B27_33860</name>
</gene>
<dbReference type="InterPro" id="IPR002781">
    <property type="entry name" value="TM_pro_TauE-like"/>
</dbReference>
<dbReference type="PANTHER" id="PTHR30269:SF37">
    <property type="entry name" value="MEMBRANE TRANSPORTER PROTEIN"/>
    <property type="match status" value="1"/>
</dbReference>
<feature type="transmembrane region" description="Helical" evidence="8">
    <location>
        <begin position="137"/>
        <end position="159"/>
    </location>
</feature>
<comment type="similarity">
    <text evidence="2 8">Belongs to the 4-toluene sulfonate uptake permease (TSUP) (TC 2.A.102) family.</text>
</comment>
<keyword evidence="4 8" id="KW-1003">Cell membrane</keyword>
<dbReference type="InterPro" id="IPR052017">
    <property type="entry name" value="TSUP"/>
</dbReference>
<evidence type="ECO:0000313" key="9">
    <source>
        <dbReference type="EMBL" id="MBH5391227.1"/>
    </source>
</evidence>
<evidence type="ECO:0000256" key="2">
    <source>
        <dbReference type="ARBA" id="ARBA00009142"/>
    </source>
</evidence>